<accession>A0A3D0KC88</accession>
<dbReference type="SUPFAM" id="SSF55961">
    <property type="entry name" value="Bet v1-like"/>
    <property type="match status" value="1"/>
</dbReference>
<comment type="caution">
    <text evidence="10">The sequence shown here is derived from an EMBL/GenBank/DDBJ whole genome shotgun (WGS) entry which is preliminary data.</text>
</comment>
<organism evidence="10">
    <name type="scientific">Halomonas campaniensis</name>
    <dbReference type="NCBI Taxonomy" id="213554"/>
    <lineage>
        <taxon>Bacteria</taxon>
        <taxon>Pseudomonadati</taxon>
        <taxon>Pseudomonadota</taxon>
        <taxon>Gammaproteobacteria</taxon>
        <taxon>Oceanospirillales</taxon>
        <taxon>Halomonadaceae</taxon>
        <taxon>Halomonas</taxon>
    </lineage>
</organism>
<dbReference type="PROSITE" id="PS51296">
    <property type="entry name" value="RIESKE"/>
    <property type="match status" value="1"/>
</dbReference>
<dbReference type="CDD" id="cd03469">
    <property type="entry name" value="Rieske_RO_Alpha_N"/>
    <property type="match status" value="1"/>
</dbReference>
<dbReference type="Gene3D" id="3.90.380.10">
    <property type="entry name" value="Naphthalene 1,2-dioxygenase Alpha Subunit, Chain A, domain 1"/>
    <property type="match status" value="1"/>
</dbReference>
<dbReference type="NCBIfam" id="TIGR03228">
    <property type="entry name" value="anthran_1_2_A"/>
    <property type="match status" value="1"/>
</dbReference>
<dbReference type="GO" id="GO:0051213">
    <property type="term" value="F:dioxygenase activity"/>
    <property type="evidence" value="ECO:0007669"/>
    <property type="project" value="UniProtKB-KW"/>
</dbReference>
<evidence type="ECO:0000256" key="3">
    <source>
        <dbReference type="ARBA" id="ARBA00022723"/>
    </source>
</evidence>
<keyword evidence="5" id="KW-0560">Oxidoreductase</keyword>
<keyword evidence="6" id="KW-0408">Iron</keyword>
<evidence type="ECO:0000259" key="9">
    <source>
        <dbReference type="PROSITE" id="PS51296"/>
    </source>
</evidence>
<reference evidence="10" key="1">
    <citation type="journal article" date="2018" name="Nat. Biotechnol.">
        <title>A standardized bacterial taxonomy based on genome phylogeny substantially revises the tree of life.</title>
        <authorList>
            <person name="Parks D.H."/>
            <person name="Chuvochina M."/>
            <person name="Waite D.W."/>
            <person name="Rinke C."/>
            <person name="Skarshewski A."/>
            <person name="Chaumeil P.A."/>
            <person name="Hugenholtz P."/>
        </authorList>
    </citation>
    <scope>NUCLEOTIDE SEQUENCE [LARGE SCALE GENOMIC DNA]</scope>
    <source>
        <strain evidence="10">UBA11284</strain>
    </source>
</reference>
<dbReference type="InterPro" id="IPR001663">
    <property type="entry name" value="Rng_hydr_dOase-A"/>
</dbReference>
<name>A0A3D0KC88_9GAMM</name>
<evidence type="ECO:0000313" key="10">
    <source>
        <dbReference type="EMBL" id="HCA00920.1"/>
    </source>
</evidence>
<keyword evidence="7" id="KW-0411">Iron-sulfur</keyword>
<dbReference type="GO" id="GO:0051537">
    <property type="term" value="F:2 iron, 2 sulfur cluster binding"/>
    <property type="evidence" value="ECO:0007669"/>
    <property type="project" value="UniProtKB-KW"/>
</dbReference>
<proteinExistence type="inferred from homology"/>
<gene>
    <name evidence="10" type="primary">antA</name>
    <name evidence="10" type="ORF">DEO68_01770</name>
</gene>
<evidence type="ECO:0000256" key="7">
    <source>
        <dbReference type="ARBA" id="ARBA00023014"/>
    </source>
</evidence>
<dbReference type="Gene3D" id="2.102.10.10">
    <property type="entry name" value="Rieske [2Fe-2S] iron-sulphur domain"/>
    <property type="match status" value="1"/>
</dbReference>
<evidence type="ECO:0000256" key="2">
    <source>
        <dbReference type="ARBA" id="ARBA00022714"/>
    </source>
</evidence>
<comment type="similarity">
    <text evidence="1">Belongs to the bacterial ring-hydroxylating dioxygenase alpha subunit family.</text>
</comment>
<dbReference type="Pfam" id="PF00355">
    <property type="entry name" value="Rieske"/>
    <property type="match status" value="1"/>
</dbReference>
<keyword evidence="8" id="KW-0520">NAD</keyword>
<evidence type="ECO:0000256" key="6">
    <source>
        <dbReference type="ARBA" id="ARBA00023004"/>
    </source>
</evidence>
<dbReference type="GO" id="GO:0005506">
    <property type="term" value="F:iron ion binding"/>
    <property type="evidence" value="ECO:0007669"/>
    <property type="project" value="InterPro"/>
</dbReference>
<dbReference type="Pfam" id="PF00848">
    <property type="entry name" value="Ring_hydroxyl_A"/>
    <property type="match status" value="1"/>
</dbReference>
<dbReference type="CDD" id="cd08879">
    <property type="entry name" value="RHO_alpha_C_AntDO-like"/>
    <property type="match status" value="1"/>
</dbReference>
<dbReference type="InterPro" id="IPR017941">
    <property type="entry name" value="Rieske_2Fe-2S"/>
</dbReference>
<protein>
    <submittedName>
        <fullName evidence="10">Anthranilate 1,2-dioxygenase large subunit</fullName>
    </submittedName>
</protein>
<dbReference type="SUPFAM" id="SSF50022">
    <property type="entry name" value="ISP domain"/>
    <property type="match status" value="1"/>
</dbReference>
<dbReference type="PANTHER" id="PTHR43756">
    <property type="entry name" value="CHOLINE MONOOXYGENASE, CHLOROPLASTIC"/>
    <property type="match status" value="1"/>
</dbReference>
<evidence type="ECO:0000256" key="1">
    <source>
        <dbReference type="ARBA" id="ARBA00008751"/>
    </source>
</evidence>
<keyword evidence="3" id="KW-0479">Metal-binding</keyword>
<dbReference type="EMBL" id="DOTR01000011">
    <property type="protein sequence ID" value="HCA00920.1"/>
    <property type="molecule type" value="Genomic_DNA"/>
</dbReference>
<dbReference type="InterPro" id="IPR017638">
    <property type="entry name" value="Anthranilate_1-2-diOase_lsu"/>
</dbReference>
<dbReference type="InterPro" id="IPR015879">
    <property type="entry name" value="Ring_hydroxy_dOase_asu_C_dom"/>
</dbReference>
<dbReference type="InterPro" id="IPR015881">
    <property type="entry name" value="ARHD_Rieske_2Fe_2S"/>
</dbReference>
<feature type="domain" description="Rieske" evidence="9">
    <location>
        <begin position="53"/>
        <end position="161"/>
    </location>
</feature>
<keyword evidence="2" id="KW-0001">2Fe-2S</keyword>
<keyword evidence="4 10" id="KW-0223">Dioxygenase</keyword>
<evidence type="ECO:0000256" key="4">
    <source>
        <dbReference type="ARBA" id="ARBA00022964"/>
    </source>
</evidence>
<evidence type="ECO:0000256" key="8">
    <source>
        <dbReference type="ARBA" id="ARBA00023027"/>
    </source>
</evidence>
<dbReference type="AlphaFoldDB" id="A0A3D0KC88"/>
<evidence type="ECO:0000256" key="5">
    <source>
        <dbReference type="ARBA" id="ARBA00023002"/>
    </source>
</evidence>
<dbReference type="PANTHER" id="PTHR43756:SF1">
    <property type="entry name" value="3-PHENYLPROPIONATE_CINNAMIC ACID DIOXYGENASE SUBUNIT ALPHA"/>
    <property type="match status" value="1"/>
</dbReference>
<dbReference type="InterPro" id="IPR036922">
    <property type="entry name" value="Rieske_2Fe-2S_sf"/>
</dbReference>
<dbReference type="PROSITE" id="PS00570">
    <property type="entry name" value="RING_HYDROXYL_ALPHA"/>
    <property type="match status" value="1"/>
</dbReference>
<dbReference type="PRINTS" id="PR00090">
    <property type="entry name" value="RNGDIOXGNASE"/>
</dbReference>
<sequence>MTAYRSPSDWQAFVESCIDFRPDEGVFRVSRDMFTDRALFDLEMELIFEKQWIFACHESQIPNKNDFITMQAGRQPMIITRDGKGELRALANTCQHRGATLTRVGKGNQSTFTCPFHAWCYKSDGRLVKVKAPSEYPEDFDKASRGLSQARIESYRGFVFISLDTESTVSLKEFLGDTTLFFDMMVEQAKDGELEVLPGESRYTFNANWKLQNENGLDGYHVSTVHYNYVSTVQHRRELEAQQKGSSGDTLDYSKLGAGDKDTDDGWFSFNNGHSLLFSDMPNPQVRPGYAAVMPRLLEQLPQERAEWTMHRLRNLNIYPSLFFMDQISSQLRIVRPVAWNKTEVISLCLGVKGESDADRENRIRQFEDFFNVSGMGTPDDLVEFREQQRGFEARATEWNDISRGYQCWEYGETHNSQVLGIKPVITGTEFTHEGLYVNQHGSWQQMLLAGLEKKALKLQEV</sequence>